<gene>
    <name evidence="5" type="ORF">RchiOBHm_Chr2g0097971</name>
</gene>
<dbReference type="PANTHER" id="PTHR45648">
    <property type="entry name" value="GDSL LIPASE/ACYLHYDROLASE FAMILY PROTEIN (AFU_ORTHOLOGUE AFUA_4G14700)"/>
    <property type="match status" value="1"/>
</dbReference>
<comment type="similarity">
    <text evidence="1">Belongs to the 'GDSL' lipolytic enzyme family.</text>
</comment>
<reference evidence="5 6" key="1">
    <citation type="journal article" date="2018" name="Nat. Genet.">
        <title>The Rosa genome provides new insights in the design of modern roses.</title>
        <authorList>
            <person name="Bendahmane M."/>
        </authorList>
    </citation>
    <scope>NUCLEOTIDE SEQUENCE [LARGE SCALE GENOMIC DNA]</scope>
    <source>
        <strain evidence="6">cv. Old Blush</strain>
    </source>
</reference>
<evidence type="ECO:0000313" key="5">
    <source>
        <dbReference type="EMBL" id="PRQ47279.1"/>
    </source>
</evidence>
<evidence type="ECO:0000256" key="4">
    <source>
        <dbReference type="SAM" id="SignalP"/>
    </source>
</evidence>
<dbReference type="InterPro" id="IPR035669">
    <property type="entry name" value="SGNH_plant_lipase-like"/>
</dbReference>
<dbReference type="GO" id="GO:0004806">
    <property type="term" value="F:triacylglycerol lipase activity"/>
    <property type="evidence" value="ECO:0007669"/>
    <property type="project" value="UniProtKB-EC"/>
</dbReference>
<dbReference type="InterPro" id="IPR001087">
    <property type="entry name" value="GDSL"/>
</dbReference>
<keyword evidence="3" id="KW-0443">Lipid metabolism</keyword>
<keyword evidence="4" id="KW-0732">Signal</keyword>
<dbReference type="Gene3D" id="3.40.50.1110">
    <property type="entry name" value="SGNH hydrolase"/>
    <property type="match status" value="1"/>
</dbReference>
<dbReference type="InterPro" id="IPR051058">
    <property type="entry name" value="GDSL_Est/Lipase"/>
</dbReference>
<dbReference type="PANTHER" id="PTHR45648:SF182">
    <property type="entry name" value="GDSL ESTERASE_LIPASE"/>
    <property type="match status" value="1"/>
</dbReference>
<evidence type="ECO:0000256" key="1">
    <source>
        <dbReference type="ARBA" id="ARBA00008668"/>
    </source>
</evidence>
<protein>
    <submittedName>
        <fullName evidence="5">Putative triacylglycerol lipase</fullName>
        <ecNumber evidence="5">3.1.1.3</ecNumber>
    </submittedName>
</protein>
<dbReference type="InterPro" id="IPR036514">
    <property type="entry name" value="SGNH_hydro_sf"/>
</dbReference>
<name>A0A2P6RLG6_ROSCH</name>
<feature type="signal peptide" evidence="4">
    <location>
        <begin position="1"/>
        <end position="27"/>
    </location>
</feature>
<dbReference type="GO" id="GO:0016042">
    <property type="term" value="P:lipid catabolic process"/>
    <property type="evidence" value="ECO:0007669"/>
    <property type="project" value="UniProtKB-KW"/>
</dbReference>
<organism evidence="5 6">
    <name type="scientific">Rosa chinensis</name>
    <name type="common">China rose</name>
    <dbReference type="NCBI Taxonomy" id="74649"/>
    <lineage>
        <taxon>Eukaryota</taxon>
        <taxon>Viridiplantae</taxon>
        <taxon>Streptophyta</taxon>
        <taxon>Embryophyta</taxon>
        <taxon>Tracheophyta</taxon>
        <taxon>Spermatophyta</taxon>
        <taxon>Magnoliopsida</taxon>
        <taxon>eudicotyledons</taxon>
        <taxon>Gunneridae</taxon>
        <taxon>Pentapetalae</taxon>
        <taxon>rosids</taxon>
        <taxon>fabids</taxon>
        <taxon>Rosales</taxon>
        <taxon>Rosaceae</taxon>
        <taxon>Rosoideae</taxon>
        <taxon>Rosoideae incertae sedis</taxon>
        <taxon>Rosa</taxon>
    </lineage>
</organism>
<dbReference type="Pfam" id="PF00657">
    <property type="entry name" value="Lipase_GDSL"/>
    <property type="match status" value="1"/>
</dbReference>
<dbReference type="CDD" id="cd01837">
    <property type="entry name" value="SGNH_plant_lipase_like"/>
    <property type="match status" value="1"/>
</dbReference>
<dbReference type="EMBL" id="PDCK01000040">
    <property type="protein sequence ID" value="PRQ47279.1"/>
    <property type="molecule type" value="Genomic_DNA"/>
</dbReference>
<accession>A0A2P6RLG6</accession>
<keyword evidence="6" id="KW-1185">Reference proteome</keyword>
<evidence type="ECO:0000256" key="3">
    <source>
        <dbReference type="ARBA" id="ARBA00022963"/>
    </source>
</evidence>
<keyword evidence="3" id="KW-0442">Lipid degradation</keyword>
<evidence type="ECO:0000313" key="6">
    <source>
        <dbReference type="Proteomes" id="UP000238479"/>
    </source>
</evidence>
<proteinExistence type="inferred from homology"/>
<dbReference type="SUPFAM" id="SSF52266">
    <property type="entry name" value="SGNH hydrolase"/>
    <property type="match status" value="1"/>
</dbReference>
<dbReference type="Proteomes" id="UP000238479">
    <property type="component" value="Chromosome 2"/>
</dbReference>
<feature type="chain" id="PRO_5015113343" evidence="4">
    <location>
        <begin position="28"/>
        <end position="366"/>
    </location>
</feature>
<comment type="caution">
    <text evidence="5">The sequence shown here is derived from an EMBL/GenBank/DDBJ whole genome shotgun (WGS) entry which is preliminary data.</text>
</comment>
<evidence type="ECO:0000256" key="2">
    <source>
        <dbReference type="ARBA" id="ARBA00022801"/>
    </source>
</evidence>
<dbReference type="AlphaFoldDB" id="A0A2P6RLG6"/>
<dbReference type="Gramene" id="PRQ47279">
    <property type="protein sequence ID" value="PRQ47279"/>
    <property type="gene ID" value="RchiOBHm_Chr2g0097971"/>
</dbReference>
<dbReference type="OMA" id="EMVANIM"/>
<dbReference type="EC" id="3.1.1.3" evidence="5"/>
<keyword evidence="2 5" id="KW-0378">Hydrolase</keyword>
<sequence>MAKSAIFSLWLNIIVYLGILGLHASHSQPCVPPLYIFGDSTADVGTNNYLPNSSARADSLYNGIDFPLRKPTGRFSNGYNTIDYLAQLLKFYESPPPFLSFSDSNISHFLIRTVPTTGINFASGGSGLLDSTGHKYKRVISFGEQVQQFSSVRSNISELLGASAVANISKSLFIISVGSNDIFEHYDANDTSTGQNYITTLISTYETHLRNLYELGARRFGIISVGALGCCPILRSKYGGCCLEPMNRDAQLFYTALRDLLQKLSSECKGLMYALGDSYDMSKYILDHPDKSVFSEIKRACCGKGKFNAEEACKPNSVLCKDRTTYLFWDQYHPTQEASSLAASILYTGTKPFVVPMGFGELALLP</sequence>